<keyword evidence="2" id="KW-1185">Reference proteome</keyword>
<organism evidence="1 2">
    <name type="scientific">Halteria grandinella</name>
    <dbReference type="NCBI Taxonomy" id="5974"/>
    <lineage>
        <taxon>Eukaryota</taxon>
        <taxon>Sar</taxon>
        <taxon>Alveolata</taxon>
        <taxon>Ciliophora</taxon>
        <taxon>Intramacronucleata</taxon>
        <taxon>Spirotrichea</taxon>
        <taxon>Stichotrichia</taxon>
        <taxon>Sporadotrichida</taxon>
        <taxon>Halteriidae</taxon>
        <taxon>Halteria</taxon>
    </lineage>
</organism>
<protein>
    <submittedName>
        <fullName evidence="1">Uncharacterized protein</fullName>
    </submittedName>
</protein>
<dbReference type="AlphaFoldDB" id="A0A8J8T2V2"/>
<gene>
    <name evidence="1" type="ORF">FGO68_gene16224</name>
</gene>
<dbReference type="EMBL" id="RRYP01007803">
    <property type="protein sequence ID" value="TNV80224.1"/>
    <property type="molecule type" value="Genomic_DNA"/>
</dbReference>
<dbReference type="Proteomes" id="UP000785679">
    <property type="component" value="Unassembled WGS sequence"/>
</dbReference>
<sequence>MRSFESSKACAFLRAWYSQSRAWNFERYSSDWAWQRARRFDESGYWVVCPREKLCWCEIGWGGWGLPTL</sequence>
<comment type="caution">
    <text evidence="1">The sequence shown here is derived from an EMBL/GenBank/DDBJ whole genome shotgun (WGS) entry which is preliminary data.</text>
</comment>
<accession>A0A8J8T2V2</accession>
<evidence type="ECO:0000313" key="2">
    <source>
        <dbReference type="Proteomes" id="UP000785679"/>
    </source>
</evidence>
<name>A0A8J8T2V2_HALGN</name>
<evidence type="ECO:0000313" key="1">
    <source>
        <dbReference type="EMBL" id="TNV80224.1"/>
    </source>
</evidence>
<reference evidence="1" key="1">
    <citation type="submission" date="2019-06" db="EMBL/GenBank/DDBJ databases">
        <authorList>
            <person name="Zheng W."/>
        </authorList>
    </citation>
    <scope>NUCLEOTIDE SEQUENCE</scope>
    <source>
        <strain evidence="1">QDHG01</strain>
    </source>
</reference>
<proteinExistence type="predicted"/>